<evidence type="ECO:0000256" key="2">
    <source>
        <dbReference type="ARBA" id="ARBA00022643"/>
    </source>
</evidence>
<dbReference type="SUPFAM" id="SSF52218">
    <property type="entry name" value="Flavoproteins"/>
    <property type="match status" value="1"/>
</dbReference>
<comment type="function">
    <text evidence="6">Also exhibits azoreductase activity. Catalyzes the reductive cleavage of the azo bond in aromatic azo compounds to the corresponding amines.</text>
</comment>
<dbReference type="EC" id="1.7.1.17" evidence="6"/>
<evidence type="ECO:0000259" key="7">
    <source>
        <dbReference type="Pfam" id="PF02525"/>
    </source>
</evidence>
<dbReference type="InterPro" id="IPR029039">
    <property type="entry name" value="Flavoprotein-like_sf"/>
</dbReference>
<evidence type="ECO:0000256" key="5">
    <source>
        <dbReference type="ARBA" id="ARBA00048542"/>
    </source>
</evidence>
<reference evidence="8 9" key="1">
    <citation type="submission" date="2017-06" db="EMBL/GenBank/DDBJ databases">
        <title>Evolution towards high GC content and high-temperature stress adaptation in endophytic Pseudomonas oryzihabitans impacted its plant-growth promoting traits.</title>
        <authorList>
            <person name="Nascimento F.X."/>
        </authorList>
    </citation>
    <scope>NUCLEOTIDE SEQUENCE [LARGE SCALE GENOMIC DNA]</scope>
    <source>
        <strain evidence="8 9">MS8</strain>
    </source>
</reference>
<keyword evidence="3 6" id="KW-0560">Oxidoreductase</keyword>
<comment type="function">
    <text evidence="6">Quinone reductase that provides resistance to thiol-specific stress caused by electrophilic quinones.</text>
</comment>
<dbReference type="PANTHER" id="PTHR43741:SF4">
    <property type="entry name" value="FMN-DEPENDENT NADH:QUINONE OXIDOREDUCTASE"/>
    <property type="match status" value="1"/>
</dbReference>
<accession>A0A2Z5A7N7</accession>
<keyword evidence="4 6" id="KW-0520">NAD</keyword>
<feature type="domain" description="Flavodoxin-like fold" evidence="7">
    <location>
        <begin position="3"/>
        <end position="196"/>
    </location>
</feature>
<gene>
    <name evidence="6" type="primary">azoR</name>
    <name evidence="8" type="ORF">CE139_09840</name>
</gene>
<comment type="catalytic activity">
    <reaction evidence="6">
        <text>2 a quinone + NADH + H(+) = 2 a 1,4-benzosemiquinone + NAD(+)</text>
        <dbReference type="Rhea" id="RHEA:65952"/>
        <dbReference type="ChEBI" id="CHEBI:15378"/>
        <dbReference type="ChEBI" id="CHEBI:57540"/>
        <dbReference type="ChEBI" id="CHEBI:57945"/>
        <dbReference type="ChEBI" id="CHEBI:132124"/>
        <dbReference type="ChEBI" id="CHEBI:134225"/>
    </reaction>
</comment>
<dbReference type="GO" id="GO:0016652">
    <property type="term" value="F:oxidoreductase activity, acting on NAD(P)H as acceptor"/>
    <property type="evidence" value="ECO:0007669"/>
    <property type="project" value="UniProtKB-UniRule"/>
</dbReference>
<keyword evidence="2 6" id="KW-0288">FMN</keyword>
<dbReference type="Gene3D" id="3.40.50.360">
    <property type="match status" value="1"/>
</dbReference>
<proteinExistence type="inferred from homology"/>
<keyword evidence="1 6" id="KW-0285">Flavoprotein</keyword>
<organism evidence="8 9">
    <name type="scientific">Pseudomonas oryzihabitans</name>
    <dbReference type="NCBI Taxonomy" id="47885"/>
    <lineage>
        <taxon>Bacteria</taxon>
        <taxon>Pseudomonadati</taxon>
        <taxon>Pseudomonadota</taxon>
        <taxon>Gammaproteobacteria</taxon>
        <taxon>Pseudomonadales</taxon>
        <taxon>Pseudomonadaceae</taxon>
        <taxon>Pseudomonas</taxon>
    </lineage>
</organism>
<name>A0A2Z5A7N7_9PSED</name>
<dbReference type="GO" id="GO:0010181">
    <property type="term" value="F:FMN binding"/>
    <property type="evidence" value="ECO:0007669"/>
    <property type="project" value="UniProtKB-UniRule"/>
</dbReference>
<dbReference type="AlphaFoldDB" id="A0A2Z5A7N7"/>
<dbReference type="EMBL" id="CP022198">
    <property type="protein sequence ID" value="AXA66109.1"/>
    <property type="molecule type" value="Genomic_DNA"/>
</dbReference>
<evidence type="ECO:0000256" key="3">
    <source>
        <dbReference type="ARBA" id="ARBA00023002"/>
    </source>
</evidence>
<dbReference type="Proteomes" id="UP000250579">
    <property type="component" value="Chromosome"/>
</dbReference>
<evidence type="ECO:0000256" key="4">
    <source>
        <dbReference type="ARBA" id="ARBA00023027"/>
    </source>
</evidence>
<evidence type="ECO:0000256" key="6">
    <source>
        <dbReference type="HAMAP-Rule" id="MF_01216"/>
    </source>
</evidence>
<dbReference type="InterPro" id="IPR050104">
    <property type="entry name" value="FMN-dep_NADH:Q_OxRdtase_AzoR1"/>
</dbReference>
<dbReference type="Pfam" id="PF02525">
    <property type="entry name" value="Flavodoxin_2"/>
    <property type="match status" value="1"/>
</dbReference>
<comment type="catalytic activity">
    <reaction evidence="5">
        <text>N,N-dimethyl-1,4-phenylenediamine + anthranilate + 2 NAD(+) = 2-(4-dimethylaminophenyl)diazenylbenzoate + 2 NADH + 2 H(+)</text>
        <dbReference type="Rhea" id="RHEA:55872"/>
        <dbReference type="ChEBI" id="CHEBI:15378"/>
        <dbReference type="ChEBI" id="CHEBI:15783"/>
        <dbReference type="ChEBI" id="CHEBI:16567"/>
        <dbReference type="ChEBI" id="CHEBI:57540"/>
        <dbReference type="ChEBI" id="CHEBI:57945"/>
        <dbReference type="ChEBI" id="CHEBI:71579"/>
        <dbReference type="EC" id="1.7.1.17"/>
    </reaction>
    <physiologicalReaction direction="right-to-left" evidence="5">
        <dbReference type="Rhea" id="RHEA:55874"/>
    </physiologicalReaction>
</comment>
<dbReference type="RefSeq" id="WP_208694487.1">
    <property type="nucleotide sequence ID" value="NZ_CP022198.1"/>
</dbReference>
<dbReference type="GO" id="GO:0009055">
    <property type="term" value="F:electron transfer activity"/>
    <property type="evidence" value="ECO:0007669"/>
    <property type="project" value="UniProtKB-UniRule"/>
</dbReference>
<evidence type="ECO:0000313" key="8">
    <source>
        <dbReference type="EMBL" id="AXA66109.1"/>
    </source>
</evidence>
<evidence type="ECO:0000313" key="9">
    <source>
        <dbReference type="Proteomes" id="UP000250579"/>
    </source>
</evidence>
<protein>
    <recommendedName>
        <fullName evidence="6">FMN dependent NADH:quinone oxidoreductase</fullName>
        <ecNumber evidence="6">1.6.5.-</ecNumber>
    </recommendedName>
    <alternativeName>
        <fullName evidence="6">Azo-dye reductase</fullName>
    </alternativeName>
    <alternativeName>
        <fullName evidence="6">FMN-dependent NADH-azo compound oxidoreductase</fullName>
    </alternativeName>
    <alternativeName>
        <fullName evidence="6">FMN-dependent NADH-azoreductase</fullName>
        <ecNumber evidence="6">1.7.1.17</ecNumber>
    </alternativeName>
</protein>
<sequence length="212" mass="23020">MKTALHVNASPRPATSQGYRLTRELLAALRQSCPGLQVLERDLATMPLPPLSADYAEALTRRTPPQAPVFTLSETLIGELEASDLLLINTPLHNFTLPAALKLWLDHVLRIGRTFAVTAAGKHGLLADRPVYLLVGSGGHHRGPQARQPDFLTSYLRHALGTLGLFDLHFIYLEGLVGDPADVADTLAAAREQLSREVPFRALANPVTATLE</sequence>
<comment type="similarity">
    <text evidence="6">Belongs to the azoreductase type 1 family.</text>
</comment>
<comment type="cofactor">
    <cofactor evidence="6">
        <name>FMN</name>
        <dbReference type="ChEBI" id="CHEBI:58210"/>
    </cofactor>
    <text evidence="6">Binds 1 FMN per subunit.</text>
</comment>
<dbReference type="HAMAP" id="MF_01216">
    <property type="entry name" value="Azoreductase_type1"/>
    <property type="match status" value="1"/>
</dbReference>
<dbReference type="EC" id="1.6.5.-" evidence="6"/>
<evidence type="ECO:0000256" key="1">
    <source>
        <dbReference type="ARBA" id="ARBA00022630"/>
    </source>
</evidence>
<dbReference type="InterPro" id="IPR003680">
    <property type="entry name" value="Flavodoxin_fold"/>
</dbReference>
<feature type="binding site" evidence="6">
    <location>
        <position position="10"/>
    </location>
    <ligand>
        <name>FMN</name>
        <dbReference type="ChEBI" id="CHEBI:58210"/>
    </ligand>
</feature>
<comment type="caution">
    <text evidence="6">Lacks conserved residue(s) required for the propagation of feature annotation.</text>
</comment>
<dbReference type="PANTHER" id="PTHR43741">
    <property type="entry name" value="FMN-DEPENDENT NADH-AZOREDUCTASE 1"/>
    <property type="match status" value="1"/>
</dbReference>
<comment type="subunit">
    <text evidence="6">Homodimer.</text>
</comment>
<dbReference type="InterPro" id="IPR023048">
    <property type="entry name" value="NADH:quinone_OxRdtase_FMN_depd"/>
</dbReference>
<dbReference type="GO" id="GO:0016655">
    <property type="term" value="F:oxidoreductase activity, acting on NAD(P)H, quinone or similar compound as acceptor"/>
    <property type="evidence" value="ECO:0007669"/>
    <property type="project" value="InterPro"/>
</dbReference>